<feature type="transmembrane region" description="Helical" evidence="6">
    <location>
        <begin position="234"/>
        <end position="252"/>
    </location>
</feature>
<evidence type="ECO:0000256" key="6">
    <source>
        <dbReference type="SAM" id="Phobius"/>
    </source>
</evidence>
<feature type="region of interest" description="Disordered" evidence="5">
    <location>
        <begin position="71"/>
        <end position="98"/>
    </location>
</feature>
<dbReference type="PANTHER" id="PTHR11040">
    <property type="entry name" value="ZINC/IRON TRANSPORTER"/>
    <property type="match status" value="1"/>
</dbReference>
<dbReference type="GO" id="GO:0005385">
    <property type="term" value="F:zinc ion transmembrane transporter activity"/>
    <property type="evidence" value="ECO:0007669"/>
    <property type="project" value="TreeGrafter"/>
</dbReference>
<evidence type="ECO:0000256" key="1">
    <source>
        <dbReference type="ARBA" id="ARBA00004141"/>
    </source>
</evidence>
<dbReference type="Pfam" id="PF02535">
    <property type="entry name" value="Zip"/>
    <property type="match status" value="1"/>
</dbReference>
<organism evidence="7">
    <name type="scientific">Ostreococcus tauri</name>
    <name type="common">Marine green alga</name>
    <dbReference type="NCBI Taxonomy" id="70448"/>
    <lineage>
        <taxon>Eukaryota</taxon>
        <taxon>Viridiplantae</taxon>
        <taxon>Chlorophyta</taxon>
        <taxon>Mamiellophyceae</taxon>
        <taxon>Mamiellales</taxon>
        <taxon>Bathycoccaceae</taxon>
        <taxon>Ostreococcus</taxon>
    </lineage>
</organism>
<dbReference type="Proteomes" id="UP000195557">
    <property type="component" value="Unassembled WGS sequence"/>
</dbReference>
<dbReference type="PANTHER" id="PTHR11040:SF205">
    <property type="entry name" value="ZINC TRANSPORTER ZUPT"/>
    <property type="match status" value="1"/>
</dbReference>
<dbReference type="EMBL" id="KZ155780">
    <property type="protein sequence ID" value="OUS46991.1"/>
    <property type="molecule type" value="Genomic_DNA"/>
</dbReference>
<feature type="transmembrane region" description="Helical" evidence="6">
    <location>
        <begin position="37"/>
        <end position="58"/>
    </location>
</feature>
<name>A0A1Y5IBX3_OSTTA</name>
<keyword evidence="4 6" id="KW-0472">Membrane</keyword>
<accession>A0A1Y5IBX3</accession>
<proteinExistence type="predicted"/>
<feature type="transmembrane region" description="Helical" evidence="6">
    <location>
        <begin position="205"/>
        <end position="222"/>
    </location>
</feature>
<feature type="compositionally biased region" description="Polar residues" evidence="5">
    <location>
        <begin position="71"/>
        <end position="83"/>
    </location>
</feature>
<dbReference type="eggNOG" id="KOG2474">
    <property type="taxonomic scope" value="Eukaryota"/>
</dbReference>
<evidence type="ECO:0000256" key="2">
    <source>
        <dbReference type="ARBA" id="ARBA00022692"/>
    </source>
</evidence>
<sequence length="253" mass="26455">MFDADERRALVLSVLAGATTTLGGVVAVYKKPDARALAFLLGVAIGVMTTLSFVELYVKNVIEHGILSRAGTTSNGSSPSERTAMNAMEKSDDKKDTGGIGGVSKVRLLRLGILMAFAMTLHNLPEGFAVACASFTKIGPTMAFAIGMHNVPEGIIIAAPVYAATGSRTRAILLATASGLSEPIGALVALKFMKPYLTPARLEHLLAATGGIMIAVSVLELWPEAKKCANNDSMYRGILIGSGLMLLTLYLGA</sequence>
<gene>
    <name evidence="7" type="ORF">BE221DRAFT_205088</name>
</gene>
<evidence type="ECO:0000256" key="5">
    <source>
        <dbReference type="SAM" id="MobiDB-lite"/>
    </source>
</evidence>
<dbReference type="GO" id="GO:0016020">
    <property type="term" value="C:membrane"/>
    <property type="evidence" value="ECO:0007669"/>
    <property type="project" value="UniProtKB-SubCell"/>
</dbReference>
<protein>
    <submittedName>
        <fullName evidence="7">ZIP family transporter: zinc ion</fullName>
    </submittedName>
</protein>
<feature type="transmembrane region" description="Helical" evidence="6">
    <location>
        <begin position="171"/>
        <end position="193"/>
    </location>
</feature>
<evidence type="ECO:0000256" key="4">
    <source>
        <dbReference type="ARBA" id="ARBA00023136"/>
    </source>
</evidence>
<dbReference type="AlphaFoldDB" id="A0A1Y5IBX3"/>
<keyword evidence="3 6" id="KW-1133">Transmembrane helix</keyword>
<dbReference type="InterPro" id="IPR003689">
    <property type="entry name" value="ZIP"/>
</dbReference>
<keyword evidence="2 6" id="KW-0812">Transmembrane</keyword>
<evidence type="ECO:0000313" key="7">
    <source>
        <dbReference type="EMBL" id="OUS46991.1"/>
    </source>
</evidence>
<evidence type="ECO:0000256" key="3">
    <source>
        <dbReference type="ARBA" id="ARBA00022989"/>
    </source>
</evidence>
<reference evidence="7" key="1">
    <citation type="submission" date="2017-04" db="EMBL/GenBank/DDBJ databases">
        <title>Population genomics of picophytoplankton unveils novel chromosome hypervariability.</title>
        <authorList>
            <consortium name="DOE Joint Genome Institute"/>
            <person name="Blanc-Mathieu R."/>
            <person name="Krasovec M."/>
            <person name="Hebrard M."/>
            <person name="Yau S."/>
            <person name="Desgranges E."/>
            <person name="Martin J."/>
            <person name="Schackwitz W."/>
            <person name="Kuo A."/>
            <person name="Salin G."/>
            <person name="Donnadieu C."/>
            <person name="Desdevises Y."/>
            <person name="Sanchez-Ferandin S."/>
            <person name="Moreau H."/>
            <person name="Rivals E."/>
            <person name="Grigoriev I.V."/>
            <person name="Grimsley N."/>
            <person name="Eyre-Walker A."/>
            <person name="Piganeau G."/>
        </authorList>
    </citation>
    <scope>NUCLEOTIDE SEQUENCE [LARGE SCALE GENOMIC DNA]</scope>
    <source>
        <strain evidence="7">RCC 1115</strain>
    </source>
</reference>
<feature type="transmembrane region" description="Helical" evidence="6">
    <location>
        <begin position="142"/>
        <end position="164"/>
    </location>
</feature>
<comment type="subcellular location">
    <subcellularLocation>
        <location evidence="1">Membrane</location>
        <topology evidence="1">Multi-pass membrane protein</topology>
    </subcellularLocation>
</comment>